<dbReference type="Proteomes" id="UP001062846">
    <property type="component" value="Chromosome 5"/>
</dbReference>
<organism evidence="1 2">
    <name type="scientific">Rhododendron molle</name>
    <name type="common">Chinese azalea</name>
    <name type="synonym">Azalea mollis</name>
    <dbReference type="NCBI Taxonomy" id="49168"/>
    <lineage>
        <taxon>Eukaryota</taxon>
        <taxon>Viridiplantae</taxon>
        <taxon>Streptophyta</taxon>
        <taxon>Embryophyta</taxon>
        <taxon>Tracheophyta</taxon>
        <taxon>Spermatophyta</taxon>
        <taxon>Magnoliopsida</taxon>
        <taxon>eudicotyledons</taxon>
        <taxon>Gunneridae</taxon>
        <taxon>Pentapetalae</taxon>
        <taxon>asterids</taxon>
        <taxon>Ericales</taxon>
        <taxon>Ericaceae</taxon>
        <taxon>Ericoideae</taxon>
        <taxon>Rhodoreae</taxon>
        <taxon>Rhododendron</taxon>
    </lineage>
</organism>
<reference evidence="1" key="1">
    <citation type="submission" date="2022-02" db="EMBL/GenBank/DDBJ databases">
        <title>Plant Genome Project.</title>
        <authorList>
            <person name="Zhang R.-G."/>
        </authorList>
    </citation>
    <scope>NUCLEOTIDE SEQUENCE</scope>
    <source>
        <strain evidence="1">AT1</strain>
    </source>
</reference>
<keyword evidence="2" id="KW-1185">Reference proteome</keyword>
<name>A0ACC0NKA9_RHOML</name>
<proteinExistence type="predicted"/>
<comment type="caution">
    <text evidence="1">The sequence shown here is derived from an EMBL/GenBank/DDBJ whole genome shotgun (WGS) entry which is preliminary data.</text>
</comment>
<dbReference type="EMBL" id="CM046392">
    <property type="protein sequence ID" value="KAI8553807.1"/>
    <property type="molecule type" value="Genomic_DNA"/>
</dbReference>
<evidence type="ECO:0000313" key="2">
    <source>
        <dbReference type="Proteomes" id="UP001062846"/>
    </source>
</evidence>
<evidence type="ECO:0000313" key="1">
    <source>
        <dbReference type="EMBL" id="KAI8553807.1"/>
    </source>
</evidence>
<gene>
    <name evidence="1" type="ORF">RHMOL_Rhmol05G0044700</name>
</gene>
<sequence length="128" mass="14354">MIGNVHFVELVELNKYLMISDQTNFLRTCSNRRALRSEHFRLSEQDQNGTPSARTARCCPFQGTAAPPSPSMASQSRKGSGAFQMLDQYLFHSCMMGIGSLKILTSKPLQRLQRCRAWLGGFHVSASR</sequence>
<accession>A0ACC0NKA9</accession>
<protein>
    <submittedName>
        <fullName evidence="1">Uncharacterized protein</fullName>
    </submittedName>
</protein>